<dbReference type="KEGG" id="spai:FPZ24_12510"/>
<dbReference type="InterPro" id="IPR013766">
    <property type="entry name" value="Thioredoxin_domain"/>
</dbReference>
<evidence type="ECO:0000256" key="2">
    <source>
        <dbReference type="ARBA" id="ARBA00023002"/>
    </source>
</evidence>
<dbReference type="InterPro" id="IPR041205">
    <property type="entry name" value="ScsC_N"/>
</dbReference>
<evidence type="ECO:0000313" key="6">
    <source>
        <dbReference type="EMBL" id="QDZ08202.1"/>
    </source>
</evidence>
<dbReference type="SUPFAM" id="SSF52833">
    <property type="entry name" value="Thioredoxin-like"/>
    <property type="match status" value="1"/>
</dbReference>
<keyword evidence="2" id="KW-0560">Oxidoreductase</keyword>
<dbReference type="EMBL" id="CP042306">
    <property type="protein sequence ID" value="QDZ08202.1"/>
    <property type="molecule type" value="Genomic_DNA"/>
</dbReference>
<keyword evidence="1" id="KW-0732">Signal</keyword>
<reference evidence="6 7" key="1">
    <citation type="submission" date="2019-07" db="EMBL/GenBank/DDBJ databases">
        <title>Full genome sequence of Sphingomonas sp. 4R-6-7(HKS19).</title>
        <authorList>
            <person name="Im W.-T."/>
        </authorList>
    </citation>
    <scope>NUCLEOTIDE SEQUENCE [LARGE SCALE GENOMIC DNA]</scope>
    <source>
        <strain evidence="6 7">HKS19</strain>
    </source>
</reference>
<evidence type="ECO:0000256" key="1">
    <source>
        <dbReference type="ARBA" id="ARBA00022729"/>
    </source>
</evidence>
<dbReference type="Pfam" id="PF18312">
    <property type="entry name" value="ScsC_N"/>
    <property type="match status" value="1"/>
</dbReference>
<dbReference type="AlphaFoldDB" id="A0A5B8LKU2"/>
<dbReference type="GO" id="GO:0016491">
    <property type="term" value="F:oxidoreductase activity"/>
    <property type="evidence" value="ECO:0007669"/>
    <property type="project" value="UniProtKB-KW"/>
</dbReference>
<sequence length="237" mass="25130">MTDFPSSRAALPLVAAAAALLGAGATWLVSHQAGGNQVREYLLAHPEVIPEAMQKLQERSNAKVIAANRADILTPVGSAWAGNPNGDVTVVEYLDYNCTYCRASLPIVDKLIAAEPNVKVIYRELPVLSLESETAARYAIVAGRQGKYRALHAALYAGGPLTEASMDKALVTAGLDPAKVKEEAKSASVEAMIKTNLSLMRPLGMTGTPTWVIGDRVVSSVMSLEDMRDAIAAARAK</sequence>
<organism evidence="6 7">
    <name type="scientific">Sphingomonas panacisoli</name>
    <dbReference type="NCBI Taxonomy" id="1813879"/>
    <lineage>
        <taxon>Bacteria</taxon>
        <taxon>Pseudomonadati</taxon>
        <taxon>Pseudomonadota</taxon>
        <taxon>Alphaproteobacteria</taxon>
        <taxon>Sphingomonadales</taxon>
        <taxon>Sphingomonadaceae</taxon>
        <taxon>Sphingomonas</taxon>
    </lineage>
</organism>
<dbReference type="RefSeq" id="WP_146572484.1">
    <property type="nucleotide sequence ID" value="NZ_CP042306.1"/>
</dbReference>
<dbReference type="Proteomes" id="UP000315673">
    <property type="component" value="Chromosome"/>
</dbReference>
<dbReference type="PROSITE" id="PS51352">
    <property type="entry name" value="THIOREDOXIN_2"/>
    <property type="match status" value="1"/>
</dbReference>
<evidence type="ECO:0000256" key="4">
    <source>
        <dbReference type="ARBA" id="ARBA00023284"/>
    </source>
</evidence>
<evidence type="ECO:0000256" key="3">
    <source>
        <dbReference type="ARBA" id="ARBA00023157"/>
    </source>
</evidence>
<dbReference type="PANTHER" id="PTHR13887">
    <property type="entry name" value="GLUTATHIONE S-TRANSFERASE KAPPA"/>
    <property type="match status" value="1"/>
</dbReference>
<keyword evidence="3" id="KW-1015">Disulfide bond</keyword>
<dbReference type="PANTHER" id="PTHR13887:SF14">
    <property type="entry name" value="DISULFIDE BOND FORMATION PROTEIN D"/>
    <property type="match status" value="1"/>
</dbReference>
<evidence type="ECO:0000259" key="5">
    <source>
        <dbReference type="PROSITE" id="PS51352"/>
    </source>
</evidence>
<proteinExistence type="predicted"/>
<keyword evidence="7" id="KW-1185">Reference proteome</keyword>
<name>A0A5B8LKU2_9SPHN</name>
<dbReference type="Pfam" id="PF01323">
    <property type="entry name" value="DSBA"/>
    <property type="match status" value="1"/>
</dbReference>
<gene>
    <name evidence="6" type="ORF">FPZ24_12510</name>
</gene>
<evidence type="ECO:0000313" key="7">
    <source>
        <dbReference type="Proteomes" id="UP000315673"/>
    </source>
</evidence>
<dbReference type="InterPro" id="IPR036249">
    <property type="entry name" value="Thioredoxin-like_sf"/>
</dbReference>
<keyword evidence="4" id="KW-0676">Redox-active center</keyword>
<protein>
    <submittedName>
        <fullName evidence="6">DsbA family protein</fullName>
    </submittedName>
</protein>
<feature type="domain" description="Thioredoxin" evidence="5">
    <location>
        <begin position="56"/>
        <end position="236"/>
    </location>
</feature>
<dbReference type="Gene3D" id="3.40.30.10">
    <property type="entry name" value="Glutaredoxin"/>
    <property type="match status" value="1"/>
</dbReference>
<dbReference type="OrthoDB" id="9780147at2"/>
<accession>A0A5B8LKU2</accession>
<dbReference type="CDD" id="cd03023">
    <property type="entry name" value="DsbA_Com1_like"/>
    <property type="match status" value="1"/>
</dbReference>
<dbReference type="InterPro" id="IPR001853">
    <property type="entry name" value="DSBA-like_thioredoxin_dom"/>
</dbReference>